<dbReference type="InterPro" id="IPR001387">
    <property type="entry name" value="Cro/C1-type_HTH"/>
</dbReference>
<dbReference type="EMBL" id="LLKB01000001">
    <property type="protein sequence ID" value="KQC86292.1"/>
    <property type="molecule type" value="Genomic_DNA"/>
</dbReference>
<dbReference type="Proteomes" id="UP000050833">
    <property type="component" value="Unassembled WGS sequence"/>
</dbReference>
<organism evidence="3 4">
    <name type="scientific">Butyribacter intestini</name>
    <dbReference type="NCBI Taxonomy" id="1703332"/>
    <lineage>
        <taxon>Bacteria</taxon>
        <taxon>Bacillati</taxon>
        <taxon>Bacillota</taxon>
        <taxon>Clostridia</taxon>
        <taxon>Lachnospirales</taxon>
        <taxon>Lachnospiraceae</taxon>
        <taxon>Butyribacter</taxon>
    </lineage>
</organism>
<proteinExistence type="predicted"/>
<dbReference type="PANTHER" id="PTHR46797">
    <property type="entry name" value="HTH-TYPE TRANSCRIPTIONAL REGULATOR"/>
    <property type="match status" value="1"/>
</dbReference>
<sequence length="97" mass="11191">MLLRCDRGYTREQLAELADISDKFLYEIETGKKGFSATTLLNISKALEVSLDYIMTGKGSRKYDEEIVATLEKFKPNTLEMIDRLLKTVYEIFKDGR</sequence>
<evidence type="ECO:0000259" key="2">
    <source>
        <dbReference type="PROSITE" id="PS50943"/>
    </source>
</evidence>
<dbReference type="SUPFAM" id="SSF47413">
    <property type="entry name" value="lambda repressor-like DNA-binding domains"/>
    <property type="match status" value="1"/>
</dbReference>
<dbReference type="InterPro" id="IPR050807">
    <property type="entry name" value="TransReg_Diox_bact_type"/>
</dbReference>
<gene>
    <name evidence="3" type="ORF">APZ18_03640</name>
</gene>
<reference evidence="3 4" key="1">
    <citation type="submission" date="2015-10" db="EMBL/GenBank/DDBJ databases">
        <title>Butyribacter intestini gen. nov., sp. nov., a butyric acid-producing bacterium of the family Lachnospiraceae isolated from the human faeces.</title>
        <authorList>
            <person name="Zou Y."/>
            <person name="Xue W."/>
            <person name="Luo G."/>
            <person name="Lv M."/>
        </authorList>
    </citation>
    <scope>NUCLEOTIDE SEQUENCE [LARGE SCALE GENOMIC DNA]</scope>
    <source>
        <strain evidence="3 4">TF01-11</strain>
    </source>
</reference>
<dbReference type="GO" id="GO:0003677">
    <property type="term" value="F:DNA binding"/>
    <property type="evidence" value="ECO:0007669"/>
    <property type="project" value="UniProtKB-KW"/>
</dbReference>
<dbReference type="Gene3D" id="1.10.260.40">
    <property type="entry name" value="lambda repressor-like DNA-binding domains"/>
    <property type="match status" value="1"/>
</dbReference>
<dbReference type="GO" id="GO:0003700">
    <property type="term" value="F:DNA-binding transcription factor activity"/>
    <property type="evidence" value="ECO:0007669"/>
    <property type="project" value="TreeGrafter"/>
</dbReference>
<dbReference type="CDD" id="cd00093">
    <property type="entry name" value="HTH_XRE"/>
    <property type="match status" value="1"/>
</dbReference>
<feature type="domain" description="HTH cro/C1-type" evidence="2">
    <location>
        <begin position="3"/>
        <end position="54"/>
    </location>
</feature>
<keyword evidence="1" id="KW-0238">DNA-binding</keyword>
<dbReference type="SMART" id="SM00530">
    <property type="entry name" value="HTH_XRE"/>
    <property type="match status" value="1"/>
</dbReference>
<keyword evidence="4" id="KW-1185">Reference proteome</keyword>
<evidence type="ECO:0000256" key="1">
    <source>
        <dbReference type="ARBA" id="ARBA00023125"/>
    </source>
</evidence>
<dbReference type="PROSITE" id="PS50943">
    <property type="entry name" value="HTH_CROC1"/>
    <property type="match status" value="1"/>
</dbReference>
<dbReference type="PANTHER" id="PTHR46797:SF1">
    <property type="entry name" value="METHYLPHOSPHONATE SYNTHASE"/>
    <property type="match status" value="1"/>
</dbReference>
<accession>A0AAW3JUN1</accession>
<protein>
    <recommendedName>
        <fullName evidence="2">HTH cro/C1-type domain-containing protein</fullName>
    </recommendedName>
</protein>
<dbReference type="InterPro" id="IPR010982">
    <property type="entry name" value="Lambda_DNA-bd_dom_sf"/>
</dbReference>
<evidence type="ECO:0000313" key="4">
    <source>
        <dbReference type="Proteomes" id="UP000050833"/>
    </source>
</evidence>
<evidence type="ECO:0000313" key="3">
    <source>
        <dbReference type="EMBL" id="KQC86292.1"/>
    </source>
</evidence>
<comment type="caution">
    <text evidence="3">The sequence shown here is derived from an EMBL/GenBank/DDBJ whole genome shotgun (WGS) entry which is preliminary data.</text>
</comment>
<dbReference type="GO" id="GO:0005829">
    <property type="term" value="C:cytosol"/>
    <property type="evidence" value="ECO:0007669"/>
    <property type="project" value="TreeGrafter"/>
</dbReference>
<dbReference type="AlphaFoldDB" id="A0AAW3JUN1"/>
<dbReference type="Pfam" id="PF01381">
    <property type="entry name" value="HTH_3"/>
    <property type="match status" value="1"/>
</dbReference>
<name>A0AAW3JUN1_9FIRM</name>